<dbReference type="RefSeq" id="XP_056076891.1">
    <property type="nucleotide sequence ID" value="XM_056210069.1"/>
</dbReference>
<gene>
    <name evidence="1" type="ORF">N0V89_001256</name>
</gene>
<dbReference type="GeneID" id="80904786"/>
<dbReference type="EMBL" id="JAPEUX010000001">
    <property type="protein sequence ID" value="KAJ4360689.1"/>
    <property type="molecule type" value="Genomic_DNA"/>
</dbReference>
<accession>A0A9W8XYZ5</accession>
<dbReference type="AlphaFoldDB" id="A0A9W8XYZ5"/>
<sequence length="352" mass="39430">MAASTDVSDHASDPDSVELVNTMYVANIMDEDTVGSGAVKTPEITIDGPSIRQACITHQPKEDLPDTTATNVDIFAGLNIVDKAAPSDMKLAPKQPVQILAEKRVEVAPGVFVWSDTPFFIEVHKPAVIKGVEVLNEKFGKGWSKLPDELKVKILSFDPELNDDIRPRGKEHCFGHQNGWKTLKRYHEMAPEFGILATQIFYKTHHFHITGVCTPSDSSSFRPMFFPKPNVNRWIKVITLCIPLHIRAWTWLEKLASGSLGFQDLQYLAVEVFQTVDFVALGSTLVDVPLRMQVCNEPFVDKFIVFKCKGKVIYTCDAGYDDFYVDISTKKDTLVCEMEELLLRRITFGSGS</sequence>
<proteinExistence type="predicted"/>
<keyword evidence="2" id="KW-1185">Reference proteome</keyword>
<reference evidence="1" key="1">
    <citation type="submission" date="2022-10" db="EMBL/GenBank/DDBJ databases">
        <title>Tapping the CABI collections for fungal endophytes: first genome assemblies for Collariella, Neodidymelliopsis, Ascochyta clinopodiicola, Didymella pomorum, Didymosphaeria variabile, Neocosmospora piperis and Neocucurbitaria cava.</title>
        <authorList>
            <person name="Hill R."/>
        </authorList>
    </citation>
    <scope>NUCLEOTIDE SEQUENCE</scope>
    <source>
        <strain evidence="1">IMI 356815</strain>
    </source>
</reference>
<dbReference type="OrthoDB" id="3801236at2759"/>
<comment type="caution">
    <text evidence="1">The sequence shown here is derived from an EMBL/GenBank/DDBJ whole genome shotgun (WGS) entry which is preliminary data.</text>
</comment>
<name>A0A9W8XYZ5_9PLEO</name>
<dbReference type="Proteomes" id="UP001140513">
    <property type="component" value="Unassembled WGS sequence"/>
</dbReference>
<evidence type="ECO:0000313" key="2">
    <source>
        <dbReference type="Proteomes" id="UP001140513"/>
    </source>
</evidence>
<protein>
    <submittedName>
        <fullName evidence="1">Uncharacterized protein</fullName>
    </submittedName>
</protein>
<organism evidence="1 2">
    <name type="scientific">Didymosphaeria variabile</name>
    <dbReference type="NCBI Taxonomy" id="1932322"/>
    <lineage>
        <taxon>Eukaryota</taxon>
        <taxon>Fungi</taxon>
        <taxon>Dikarya</taxon>
        <taxon>Ascomycota</taxon>
        <taxon>Pezizomycotina</taxon>
        <taxon>Dothideomycetes</taxon>
        <taxon>Pleosporomycetidae</taxon>
        <taxon>Pleosporales</taxon>
        <taxon>Massarineae</taxon>
        <taxon>Didymosphaeriaceae</taxon>
        <taxon>Didymosphaeria</taxon>
    </lineage>
</organism>
<evidence type="ECO:0000313" key="1">
    <source>
        <dbReference type="EMBL" id="KAJ4360689.1"/>
    </source>
</evidence>